<organism evidence="1 2">
    <name type="scientific">Parthenolecanium corni</name>
    <dbReference type="NCBI Taxonomy" id="536013"/>
    <lineage>
        <taxon>Eukaryota</taxon>
        <taxon>Metazoa</taxon>
        <taxon>Ecdysozoa</taxon>
        <taxon>Arthropoda</taxon>
        <taxon>Hexapoda</taxon>
        <taxon>Insecta</taxon>
        <taxon>Pterygota</taxon>
        <taxon>Neoptera</taxon>
        <taxon>Paraneoptera</taxon>
        <taxon>Hemiptera</taxon>
        <taxon>Sternorrhyncha</taxon>
        <taxon>Coccoidea</taxon>
        <taxon>Coccidae</taxon>
        <taxon>Parthenolecanium</taxon>
    </lineage>
</organism>
<protein>
    <recommendedName>
        <fullName evidence="3">Mitochondrial mRNA-processing protein COX24 C-terminal domain-containing protein</fullName>
    </recommendedName>
</protein>
<reference evidence="1 2" key="1">
    <citation type="submission" date="2024-03" db="EMBL/GenBank/DDBJ databases">
        <title>Adaptation during the transition from Ophiocordyceps entomopathogen to insect associate is accompanied by gene loss and intensified selection.</title>
        <authorList>
            <person name="Ward C.M."/>
            <person name="Onetto C.A."/>
            <person name="Borneman A.R."/>
        </authorList>
    </citation>
    <scope>NUCLEOTIDE SEQUENCE [LARGE SCALE GENOMIC DNA]</scope>
    <source>
        <strain evidence="1">AWRI1</strain>
        <tissue evidence="1">Single Adult Female</tissue>
    </source>
</reference>
<dbReference type="AlphaFoldDB" id="A0AAN9Y0W1"/>
<evidence type="ECO:0000313" key="1">
    <source>
        <dbReference type="EMBL" id="KAK7576585.1"/>
    </source>
</evidence>
<comment type="caution">
    <text evidence="1">The sequence shown here is derived from an EMBL/GenBank/DDBJ whole genome shotgun (WGS) entry which is preliminary data.</text>
</comment>
<evidence type="ECO:0000313" key="2">
    <source>
        <dbReference type="Proteomes" id="UP001367676"/>
    </source>
</evidence>
<gene>
    <name evidence="1" type="ORF">V9T40_012871</name>
</gene>
<sequence>MVEARRKGIFARLNKYYHSSSCTSNPAIRILGPLNNEQSICRLVQKTIIPLNIVTPKPAILDMPCTSSMGKLDYSVPEKIDREPEKIIIDPGQREEKKAHRMLIIRRKKLNKHFRVKRWRKNKFLIAKIHRERRMDKEVRFRQEIATQLKEAENFNAEEYVAQKLEMFRKEILPNRLYGKLMPAFVIEDHIAKKKLRQQRCKDLAESRKRLIQKRGTLDVDIKS</sequence>
<name>A0AAN9Y0W1_9HEMI</name>
<evidence type="ECO:0008006" key="3">
    <source>
        <dbReference type="Google" id="ProtNLM"/>
    </source>
</evidence>
<keyword evidence="2" id="KW-1185">Reference proteome</keyword>
<dbReference type="EMBL" id="JBBCAQ010000036">
    <property type="protein sequence ID" value="KAK7576585.1"/>
    <property type="molecule type" value="Genomic_DNA"/>
</dbReference>
<dbReference type="Proteomes" id="UP001367676">
    <property type="component" value="Unassembled WGS sequence"/>
</dbReference>
<proteinExistence type="predicted"/>
<accession>A0AAN9Y0W1</accession>